<dbReference type="AlphaFoldDB" id="A0A518HN85"/>
<dbReference type="RefSeq" id="WP_145385959.1">
    <property type="nucleotide sequence ID" value="NZ_CP037423.1"/>
</dbReference>
<dbReference type="OrthoDB" id="232381at2"/>
<organism evidence="2 3">
    <name type="scientific">Stieleria neptunia</name>
    <dbReference type="NCBI Taxonomy" id="2527979"/>
    <lineage>
        <taxon>Bacteria</taxon>
        <taxon>Pseudomonadati</taxon>
        <taxon>Planctomycetota</taxon>
        <taxon>Planctomycetia</taxon>
        <taxon>Pirellulales</taxon>
        <taxon>Pirellulaceae</taxon>
        <taxon>Stieleria</taxon>
    </lineage>
</organism>
<protein>
    <submittedName>
        <fullName evidence="2">Glycosyltransferase EpsD</fullName>
        <ecNumber evidence="2">2.4.-.-</ecNumber>
    </submittedName>
</protein>
<evidence type="ECO:0000259" key="1">
    <source>
        <dbReference type="Pfam" id="PF13579"/>
    </source>
</evidence>
<name>A0A518HN85_9BACT</name>
<dbReference type="GO" id="GO:0016757">
    <property type="term" value="F:glycosyltransferase activity"/>
    <property type="evidence" value="ECO:0007669"/>
    <property type="project" value="UniProtKB-KW"/>
</dbReference>
<dbReference type="PANTHER" id="PTHR12526:SF638">
    <property type="entry name" value="SPORE COAT PROTEIN SA"/>
    <property type="match status" value="1"/>
</dbReference>
<dbReference type="Proteomes" id="UP000319004">
    <property type="component" value="Chromosome"/>
</dbReference>
<keyword evidence="3" id="KW-1185">Reference proteome</keyword>
<dbReference type="SUPFAM" id="SSF53756">
    <property type="entry name" value="UDP-Glycosyltransferase/glycogen phosphorylase"/>
    <property type="match status" value="1"/>
</dbReference>
<dbReference type="InterPro" id="IPR028098">
    <property type="entry name" value="Glyco_trans_4-like_N"/>
</dbReference>
<keyword evidence="2" id="KW-0328">Glycosyltransferase</keyword>
<gene>
    <name evidence="2" type="primary">epsD_3</name>
    <name evidence="2" type="ORF">Enr13x_21480</name>
</gene>
<evidence type="ECO:0000313" key="3">
    <source>
        <dbReference type="Proteomes" id="UP000319004"/>
    </source>
</evidence>
<reference evidence="2 3" key="1">
    <citation type="submission" date="2019-03" db="EMBL/GenBank/DDBJ databases">
        <title>Deep-cultivation of Planctomycetes and their phenomic and genomic characterization uncovers novel biology.</title>
        <authorList>
            <person name="Wiegand S."/>
            <person name="Jogler M."/>
            <person name="Boedeker C."/>
            <person name="Pinto D."/>
            <person name="Vollmers J."/>
            <person name="Rivas-Marin E."/>
            <person name="Kohn T."/>
            <person name="Peeters S.H."/>
            <person name="Heuer A."/>
            <person name="Rast P."/>
            <person name="Oberbeckmann S."/>
            <person name="Bunk B."/>
            <person name="Jeske O."/>
            <person name="Meyerdierks A."/>
            <person name="Storesund J.E."/>
            <person name="Kallscheuer N."/>
            <person name="Luecker S."/>
            <person name="Lage O.M."/>
            <person name="Pohl T."/>
            <person name="Merkel B.J."/>
            <person name="Hornburger P."/>
            <person name="Mueller R.-W."/>
            <person name="Bruemmer F."/>
            <person name="Labrenz M."/>
            <person name="Spormann A.M."/>
            <person name="Op den Camp H."/>
            <person name="Overmann J."/>
            <person name="Amann R."/>
            <person name="Jetten M.S.M."/>
            <person name="Mascher T."/>
            <person name="Medema M.H."/>
            <person name="Devos D.P."/>
            <person name="Kaster A.-K."/>
            <person name="Ovreas L."/>
            <person name="Rohde M."/>
            <person name="Galperin M.Y."/>
            <person name="Jogler C."/>
        </authorList>
    </citation>
    <scope>NUCLEOTIDE SEQUENCE [LARGE SCALE GENOMIC DNA]</scope>
    <source>
        <strain evidence="2 3">Enr13</strain>
    </source>
</reference>
<dbReference type="CDD" id="cd03801">
    <property type="entry name" value="GT4_PimA-like"/>
    <property type="match status" value="1"/>
</dbReference>
<feature type="domain" description="Glycosyltransferase subfamily 4-like N-terminal" evidence="1">
    <location>
        <begin position="52"/>
        <end position="171"/>
    </location>
</feature>
<dbReference type="KEGG" id="snep:Enr13x_21480"/>
<sequence>MHTTTTRTSQHRSEGEPSIGSVPVVAFCIYHGPHQANGGLESITQILTRFRRIRPVVLTDRESDFSARWRKAGIEVIRFGGRQRQAKGIWRAGGLVAETRDFFRWIKRCDADVVHCNDIQSLRQVAFATRLAGKKLVFNLRNLKPPGQRYGWKWRVVDLVDEIIVLSDEMGDGVKARLLRGHERRKPLVRSIYSIVPSSPGGVAPSRELRHELGIREDEFAIGYVGAFNQRKQQLPFLETGAPAILGRVPHAKFYFLGDFAPSADDYAASCLHAAERIGGNAVRFVGFASDVATWYNAFDLVIVGSANEGLARCMIESLSTGTPVVSFDVCSAREILETHRCGRVVAQSDYDAMADAVAELSDETHRREVAERAIDTARDLFEATTIIRQYEDVYLGLLSKR</sequence>
<dbReference type="Pfam" id="PF13692">
    <property type="entry name" value="Glyco_trans_1_4"/>
    <property type="match status" value="1"/>
</dbReference>
<dbReference type="EMBL" id="CP037423">
    <property type="protein sequence ID" value="QDV42303.1"/>
    <property type="molecule type" value="Genomic_DNA"/>
</dbReference>
<dbReference type="EC" id="2.4.-.-" evidence="2"/>
<proteinExistence type="predicted"/>
<evidence type="ECO:0000313" key="2">
    <source>
        <dbReference type="EMBL" id="QDV42303.1"/>
    </source>
</evidence>
<dbReference type="Pfam" id="PF13579">
    <property type="entry name" value="Glyco_trans_4_4"/>
    <property type="match status" value="1"/>
</dbReference>
<dbReference type="Gene3D" id="3.40.50.2000">
    <property type="entry name" value="Glycogen Phosphorylase B"/>
    <property type="match status" value="2"/>
</dbReference>
<keyword evidence="2" id="KW-0808">Transferase</keyword>
<accession>A0A518HN85</accession>
<dbReference type="PANTHER" id="PTHR12526">
    <property type="entry name" value="GLYCOSYLTRANSFERASE"/>
    <property type="match status" value="1"/>
</dbReference>